<dbReference type="PANTHER" id="PTHR24410">
    <property type="entry name" value="HL07962P-RELATED"/>
    <property type="match status" value="1"/>
</dbReference>
<dbReference type="InterPro" id="IPR000210">
    <property type="entry name" value="BTB/POZ_dom"/>
</dbReference>
<dbReference type="AlphaFoldDB" id="A0A0D3IU56"/>
<dbReference type="Pfam" id="PF00651">
    <property type="entry name" value="BTB"/>
    <property type="match status" value="1"/>
</dbReference>
<dbReference type="PaxDb" id="2903-EOD14791"/>
<dbReference type="CDD" id="cd18186">
    <property type="entry name" value="BTB_POZ_ZBTB_KLHL-like"/>
    <property type="match status" value="1"/>
</dbReference>
<dbReference type="InterPro" id="IPR051481">
    <property type="entry name" value="BTB-POZ/Galectin-3-binding"/>
</dbReference>
<dbReference type="PROSITE" id="PS50097">
    <property type="entry name" value="BTB"/>
    <property type="match status" value="1"/>
</dbReference>
<dbReference type="EnsemblProtists" id="EOD14791">
    <property type="protein sequence ID" value="EOD14791"/>
    <property type="gene ID" value="EMIHUDRAFT_197359"/>
</dbReference>
<dbReference type="GeneID" id="17261075"/>
<dbReference type="PANTHER" id="PTHR24410:SF23">
    <property type="entry name" value="BTB DOMAIN-CONTAINING PROTEIN-RELATED"/>
    <property type="match status" value="1"/>
</dbReference>
<dbReference type="Gene3D" id="3.30.710.10">
    <property type="entry name" value="Potassium Channel Kv1.1, Chain A"/>
    <property type="match status" value="1"/>
</dbReference>
<accession>A0A0D3IU56</accession>
<feature type="domain" description="BTB" evidence="1">
    <location>
        <begin position="21"/>
        <end position="81"/>
    </location>
</feature>
<sequence length="235" mass="25713">MEGAELGAPSLQMLRSDEETADVVIALDDGSLLPAHRSVLALASPVFRRCLYGPMKLPADQMFRMRGKDPATVEGLLAYCYGLPRVTPETAIRLLQIADEFCVDGLKAWCDRWIVTNLDDGRFDDEAAANAVRWACEYRCPALQRSLPQRLVKLLHDHLDAGRSAQASVPDSEHDLSLLGVTADAIGLSSGGLRSRAAAQPARPIFGDCGRTVTRPKERTRAFSRPMANAHIPDY</sequence>
<dbReference type="SMART" id="SM00225">
    <property type="entry name" value="BTB"/>
    <property type="match status" value="1"/>
</dbReference>
<dbReference type="STRING" id="2903.R1DVI9"/>
<evidence type="ECO:0000313" key="3">
    <source>
        <dbReference type="Proteomes" id="UP000013827"/>
    </source>
</evidence>
<dbReference type="InterPro" id="IPR011333">
    <property type="entry name" value="SKP1/BTB/POZ_sf"/>
</dbReference>
<protein>
    <recommendedName>
        <fullName evidence="1">BTB domain-containing protein</fullName>
    </recommendedName>
</protein>
<proteinExistence type="predicted"/>
<keyword evidence="3" id="KW-1185">Reference proteome</keyword>
<dbReference type="SUPFAM" id="SSF54695">
    <property type="entry name" value="POZ domain"/>
    <property type="match status" value="1"/>
</dbReference>
<dbReference type="HOGENOM" id="CLU_1182046_0_0_1"/>
<evidence type="ECO:0000259" key="1">
    <source>
        <dbReference type="PROSITE" id="PS50097"/>
    </source>
</evidence>
<reference evidence="3" key="1">
    <citation type="journal article" date="2013" name="Nature">
        <title>Pan genome of the phytoplankton Emiliania underpins its global distribution.</title>
        <authorList>
            <person name="Read B.A."/>
            <person name="Kegel J."/>
            <person name="Klute M.J."/>
            <person name="Kuo A."/>
            <person name="Lefebvre S.C."/>
            <person name="Maumus F."/>
            <person name="Mayer C."/>
            <person name="Miller J."/>
            <person name="Monier A."/>
            <person name="Salamov A."/>
            <person name="Young J."/>
            <person name="Aguilar M."/>
            <person name="Claverie J.M."/>
            <person name="Frickenhaus S."/>
            <person name="Gonzalez K."/>
            <person name="Herman E.K."/>
            <person name="Lin Y.C."/>
            <person name="Napier J."/>
            <person name="Ogata H."/>
            <person name="Sarno A.F."/>
            <person name="Shmutz J."/>
            <person name="Schroeder D."/>
            <person name="de Vargas C."/>
            <person name="Verret F."/>
            <person name="von Dassow P."/>
            <person name="Valentin K."/>
            <person name="Van de Peer Y."/>
            <person name="Wheeler G."/>
            <person name="Dacks J.B."/>
            <person name="Delwiche C.F."/>
            <person name="Dyhrman S.T."/>
            <person name="Glockner G."/>
            <person name="John U."/>
            <person name="Richards T."/>
            <person name="Worden A.Z."/>
            <person name="Zhang X."/>
            <person name="Grigoriev I.V."/>
            <person name="Allen A.E."/>
            <person name="Bidle K."/>
            <person name="Borodovsky M."/>
            <person name="Bowler C."/>
            <person name="Brownlee C."/>
            <person name="Cock J.M."/>
            <person name="Elias M."/>
            <person name="Gladyshev V.N."/>
            <person name="Groth M."/>
            <person name="Guda C."/>
            <person name="Hadaegh A."/>
            <person name="Iglesias-Rodriguez M.D."/>
            <person name="Jenkins J."/>
            <person name="Jones B.M."/>
            <person name="Lawson T."/>
            <person name="Leese F."/>
            <person name="Lindquist E."/>
            <person name="Lobanov A."/>
            <person name="Lomsadze A."/>
            <person name="Malik S.B."/>
            <person name="Marsh M.E."/>
            <person name="Mackinder L."/>
            <person name="Mock T."/>
            <person name="Mueller-Roeber B."/>
            <person name="Pagarete A."/>
            <person name="Parker M."/>
            <person name="Probert I."/>
            <person name="Quesneville H."/>
            <person name="Raines C."/>
            <person name="Rensing S.A."/>
            <person name="Riano-Pachon D.M."/>
            <person name="Richier S."/>
            <person name="Rokitta S."/>
            <person name="Shiraiwa Y."/>
            <person name="Soanes D.M."/>
            <person name="van der Giezen M."/>
            <person name="Wahlund T.M."/>
            <person name="Williams B."/>
            <person name="Wilson W."/>
            <person name="Wolfe G."/>
            <person name="Wurch L.L."/>
        </authorList>
    </citation>
    <scope>NUCLEOTIDE SEQUENCE</scope>
</reference>
<dbReference type="RefSeq" id="XP_005767220.1">
    <property type="nucleotide sequence ID" value="XM_005767163.1"/>
</dbReference>
<dbReference type="Proteomes" id="UP000013827">
    <property type="component" value="Unassembled WGS sequence"/>
</dbReference>
<evidence type="ECO:0000313" key="2">
    <source>
        <dbReference type="EnsemblProtists" id="EOD14791"/>
    </source>
</evidence>
<reference evidence="2" key="2">
    <citation type="submission" date="2024-10" db="UniProtKB">
        <authorList>
            <consortium name="EnsemblProtists"/>
        </authorList>
    </citation>
    <scope>IDENTIFICATION</scope>
</reference>
<dbReference type="KEGG" id="ehx:EMIHUDRAFT_197359"/>
<organism evidence="2 3">
    <name type="scientific">Emiliania huxleyi (strain CCMP1516)</name>
    <dbReference type="NCBI Taxonomy" id="280463"/>
    <lineage>
        <taxon>Eukaryota</taxon>
        <taxon>Haptista</taxon>
        <taxon>Haptophyta</taxon>
        <taxon>Prymnesiophyceae</taxon>
        <taxon>Isochrysidales</taxon>
        <taxon>Noelaerhabdaceae</taxon>
        <taxon>Emiliania</taxon>
    </lineage>
</organism>
<name>A0A0D3IU56_EMIH1</name>